<dbReference type="Proteomes" id="UP000789595">
    <property type="component" value="Unassembled WGS sequence"/>
</dbReference>
<dbReference type="OrthoDB" id="10667075at2759"/>
<protein>
    <submittedName>
        <fullName evidence="2">Uncharacterized protein</fullName>
    </submittedName>
</protein>
<evidence type="ECO:0000313" key="4">
    <source>
        <dbReference type="Proteomes" id="UP000789595"/>
    </source>
</evidence>
<accession>A0A7S4A378</accession>
<evidence type="ECO:0000313" key="2">
    <source>
        <dbReference type="EMBL" id="CAE0702120.1"/>
    </source>
</evidence>
<name>A0A7S4A378_9STRA</name>
<evidence type="ECO:0000256" key="1">
    <source>
        <dbReference type="SAM" id="SignalP"/>
    </source>
</evidence>
<evidence type="ECO:0000313" key="3">
    <source>
        <dbReference type="EMBL" id="CAH0372446.1"/>
    </source>
</evidence>
<organism evidence="2">
    <name type="scientific">Pelagomonas calceolata</name>
    <dbReference type="NCBI Taxonomy" id="35677"/>
    <lineage>
        <taxon>Eukaryota</taxon>
        <taxon>Sar</taxon>
        <taxon>Stramenopiles</taxon>
        <taxon>Ochrophyta</taxon>
        <taxon>Pelagophyceae</taxon>
        <taxon>Pelagomonadales</taxon>
        <taxon>Pelagomonadaceae</taxon>
        <taxon>Pelagomonas</taxon>
    </lineage>
</organism>
<keyword evidence="1" id="KW-0732">Signal</keyword>
<feature type="signal peptide" evidence="1">
    <location>
        <begin position="1"/>
        <end position="16"/>
    </location>
</feature>
<keyword evidence="4" id="KW-1185">Reference proteome</keyword>
<gene>
    <name evidence="2" type="ORF">PCAL00307_LOCUS17565</name>
    <name evidence="3" type="ORF">PECAL_3P24440</name>
</gene>
<feature type="chain" id="PRO_5036212259" evidence="1">
    <location>
        <begin position="17"/>
        <end position="447"/>
    </location>
</feature>
<dbReference type="AlphaFoldDB" id="A0A7S4A378"/>
<reference evidence="2" key="1">
    <citation type="submission" date="2021-01" db="EMBL/GenBank/DDBJ databases">
        <authorList>
            <person name="Corre E."/>
            <person name="Pelletier E."/>
            <person name="Niang G."/>
            <person name="Scheremetjew M."/>
            <person name="Finn R."/>
            <person name="Kale V."/>
            <person name="Holt S."/>
            <person name="Cochrane G."/>
            <person name="Meng A."/>
            <person name="Brown T."/>
            <person name="Cohen L."/>
        </authorList>
    </citation>
    <scope>NUCLEOTIDE SEQUENCE</scope>
    <source>
        <strain evidence="2">CCMP1756</strain>
    </source>
</reference>
<proteinExistence type="predicted"/>
<reference evidence="3" key="2">
    <citation type="submission" date="2021-11" db="EMBL/GenBank/DDBJ databases">
        <authorList>
            <consortium name="Genoscope - CEA"/>
            <person name="William W."/>
        </authorList>
    </citation>
    <scope>NUCLEOTIDE SEQUENCE</scope>
</reference>
<dbReference type="EMBL" id="CAKKNE010000003">
    <property type="protein sequence ID" value="CAH0372446.1"/>
    <property type="molecule type" value="Genomic_DNA"/>
</dbReference>
<dbReference type="PROSITE" id="PS51257">
    <property type="entry name" value="PROKAR_LIPOPROTEIN"/>
    <property type="match status" value="1"/>
</dbReference>
<dbReference type="EMBL" id="HBIW01020417">
    <property type="protein sequence ID" value="CAE0702120.1"/>
    <property type="molecule type" value="Transcribed_RNA"/>
</dbReference>
<sequence length="447" mass="48175">MQRAVIALLWSGLACAGLEPIMENCLQPRTKPEQYVVMLSAFEQMNKNIAVVGEVAAWAKKLNRIFVEPTYCYSRVAPPFDSIEAGGSVLQKELGNHADRLRELNRTDLWKCSIAKQRLSSVRDIGDLCRNVPTISPATFLQRLEAKPALKESLAVFFQGAHLKEVLDGSRGKSIVYLVGLHRRLVSNHDIADGRCITKTCHGLKAGPAPSLIKVARKAADKARPYTCVNVRSETTLTAASLRCPAQIYAATARARAALPPLRNGTTLVVSDLYSSTSGTYTAGGRHDHLKEILRARLENLLFGGSRTAEATPRPLNARMCGAGQQALLGTSFKRFCVWCNARGNCTACDLCYPAQPAGRRRLVAVSGTRKGPLEALLRRDAPGSAKAAMTEQVLCALADTVVMCAKQEGCPCGRGLRSGFVSAIRAYRAQLGGSVATDAAGGIFSF</sequence>